<comment type="cofactor">
    <cofactor evidence="1 5">
        <name>FAD</name>
        <dbReference type="ChEBI" id="CHEBI:57692"/>
    </cofactor>
</comment>
<evidence type="ECO:0000256" key="2">
    <source>
        <dbReference type="ARBA" id="ARBA00009347"/>
    </source>
</evidence>
<keyword evidence="4 5" id="KW-0274">FAD</keyword>
<evidence type="ECO:0000256" key="6">
    <source>
        <dbReference type="SAM" id="MobiDB-lite"/>
    </source>
</evidence>
<evidence type="ECO:0000256" key="4">
    <source>
        <dbReference type="ARBA" id="ARBA00022827"/>
    </source>
</evidence>
<dbReference type="Pfam" id="PF00441">
    <property type="entry name" value="Acyl-CoA_dh_1"/>
    <property type="match status" value="1"/>
</dbReference>
<dbReference type="InterPro" id="IPR006091">
    <property type="entry name" value="Acyl-CoA_Oxase/DH_mid-dom"/>
</dbReference>
<evidence type="ECO:0000256" key="5">
    <source>
        <dbReference type="RuleBase" id="RU362125"/>
    </source>
</evidence>
<keyword evidence="5" id="KW-0560">Oxidoreductase</keyword>
<accession>A0ABP3K4P4</accession>
<evidence type="ECO:0000259" key="8">
    <source>
        <dbReference type="Pfam" id="PF02770"/>
    </source>
</evidence>
<dbReference type="Gene3D" id="1.20.140.10">
    <property type="entry name" value="Butyryl-CoA Dehydrogenase, subunit A, domain 3"/>
    <property type="match status" value="2"/>
</dbReference>
<dbReference type="PANTHER" id="PTHR43884:SF12">
    <property type="entry name" value="ISOVALERYL-COA DEHYDROGENASE, MITOCHONDRIAL-RELATED"/>
    <property type="match status" value="1"/>
</dbReference>
<dbReference type="PANTHER" id="PTHR43884">
    <property type="entry name" value="ACYL-COA DEHYDROGENASE"/>
    <property type="match status" value="1"/>
</dbReference>
<dbReference type="Proteomes" id="UP001499895">
    <property type="component" value="Unassembled WGS sequence"/>
</dbReference>
<dbReference type="SUPFAM" id="SSF56645">
    <property type="entry name" value="Acyl-CoA dehydrogenase NM domain-like"/>
    <property type="match status" value="1"/>
</dbReference>
<dbReference type="Pfam" id="PF02771">
    <property type="entry name" value="Acyl-CoA_dh_N"/>
    <property type="match status" value="1"/>
</dbReference>
<evidence type="ECO:0000256" key="3">
    <source>
        <dbReference type="ARBA" id="ARBA00022630"/>
    </source>
</evidence>
<comment type="caution">
    <text evidence="10">The sequence shown here is derived from an EMBL/GenBank/DDBJ whole genome shotgun (WGS) entry which is preliminary data.</text>
</comment>
<feature type="region of interest" description="Disordered" evidence="6">
    <location>
        <begin position="575"/>
        <end position="599"/>
    </location>
</feature>
<dbReference type="InterPro" id="IPR036250">
    <property type="entry name" value="AcylCo_DH-like_C"/>
</dbReference>
<name>A0ABP3K4P4_9ACTN</name>
<dbReference type="Gene3D" id="1.10.540.10">
    <property type="entry name" value="Acyl-CoA dehydrogenase/oxidase, N-terminal domain"/>
    <property type="match status" value="1"/>
</dbReference>
<keyword evidence="11" id="KW-1185">Reference proteome</keyword>
<evidence type="ECO:0000313" key="10">
    <source>
        <dbReference type="EMBL" id="GAA0471374.1"/>
    </source>
</evidence>
<dbReference type="InterPro" id="IPR009075">
    <property type="entry name" value="AcylCo_DH/oxidase_C"/>
</dbReference>
<evidence type="ECO:0000313" key="11">
    <source>
        <dbReference type="Proteomes" id="UP001499895"/>
    </source>
</evidence>
<dbReference type="RefSeq" id="WP_344091913.1">
    <property type="nucleotide sequence ID" value="NZ_BAAAHB010000039.1"/>
</dbReference>
<gene>
    <name evidence="10" type="ORF">GCM10009544_36790</name>
</gene>
<dbReference type="InterPro" id="IPR037069">
    <property type="entry name" value="AcylCoA_DH/ox_N_sf"/>
</dbReference>
<dbReference type="EMBL" id="BAAAHB010000039">
    <property type="protein sequence ID" value="GAA0471374.1"/>
    <property type="molecule type" value="Genomic_DNA"/>
</dbReference>
<keyword evidence="3 5" id="KW-0285">Flavoprotein</keyword>
<dbReference type="InterPro" id="IPR046373">
    <property type="entry name" value="Acyl-CoA_Oxase/DH_mid-dom_sf"/>
</dbReference>
<evidence type="ECO:0000259" key="7">
    <source>
        <dbReference type="Pfam" id="PF00441"/>
    </source>
</evidence>
<comment type="similarity">
    <text evidence="2 5">Belongs to the acyl-CoA dehydrogenase family.</text>
</comment>
<dbReference type="SUPFAM" id="SSF47203">
    <property type="entry name" value="Acyl-CoA dehydrogenase C-terminal domain-like"/>
    <property type="match status" value="1"/>
</dbReference>
<dbReference type="Gene3D" id="2.40.110.10">
    <property type="entry name" value="Butyryl-CoA Dehydrogenase, subunit A, domain 2"/>
    <property type="match status" value="1"/>
</dbReference>
<dbReference type="InterPro" id="IPR013786">
    <property type="entry name" value="AcylCoA_DH/ox_N"/>
</dbReference>
<evidence type="ECO:0000259" key="9">
    <source>
        <dbReference type="Pfam" id="PF02771"/>
    </source>
</evidence>
<feature type="domain" description="Acyl-CoA dehydrogenase/oxidase N-terminal" evidence="9">
    <location>
        <begin position="50"/>
        <end position="133"/>
    </location>
</feature>
<reference evidence="11" key="1">
    <citation type="journal article" date="2019" name="Int. J. Syst. Evol. Microbiol.">
        <title>The Global Catalogue of Microorganisms (GCM) 10K type strain sequencing project: providing services to taxonomists for standard genome sequencing and annotation.</title>
        <authorList>
            <consortium name="The Broad Institute Genomics Platform"/>
            <consortium name="The Broad Institute Genome Sequencing Center for Infectious Disease"/>
            <person name="Wu L."/>
            <person name="Ma J."/>
        </authorList>
    </citation>
    <scope>NUCLEOTIDE SEQUENCE [LARGE SCALE GENOMIC DNA]</scope>
    <source>
        <strain evidence="11">JCM 10649</strain>
    </source>
</reference>
<evidence type="ECO:0000256" key="1">
    <source>
        <dbReference type="ARBA" id="ARBA00001974"/>
    </source>
</evidence>
<dbReference type="Pfam" id="PF02770">
    <property type="entry name" value="Acyl-CoA_dh_M"/>
    <property type="match status" value="1"/>
</dbReference>
<feature type="domain" description="Acyl-CoA dehydrogenase/oxidase C-terminal" evidence="7">
    <location>
        <begin position="287"/>
        <end position="419"/>
    </location>
</feature>
<proteinExistence type="inferred from homology"/>
<organism evidence="10 11">
    <name type="scientific">Streptomyces stramineus</name>
    <dbReference type="NCBI Taxonomy" id="173861"/>
    <lineage>
        <taxon>Bacteria</taxon>
        <taxon>Bacillati</taxon>
        <taxon>Actinomycetota</taxon>
        <taxon>Actinomycetes</taxon>
        <taxon>Kitasatosporales</taxon>
        <taxon>Streptomycetaceae</taxon>
        <taxon>Streptomyces</taxon>
    </lineage>
</organism>
<protein>
    <submittedName>
        <fullName evidence="10">Acyl-CoA dehydrogenase family protein</fullName>
    </submittedName>
</protein>
<dbReference type="InterPro" id="IPR009100">
    <property type="entry name" value="AcylCoA_DH/oxidase_NM_dom_sf"/>
</dbReference>
<feature type="domain" description="Acyl-CoA oxidase/dehydrogenase middle" evidence="8">
    <location>
        <begin position="158"/>
        <end position="252"/>
    </location>
</feature>
<sequence>MAPRTRNLASDPDRPSFLEELYQGRFRWDLIHPFPEQQPADRERGDGAVAEVGSFLRERVDATDVDVRGSLPDGFLTELAGHGYLKLQTGAETGGRGLSSFNTFRVIEEAASWCLPVAVLMGIENALGASAFLRVLPPGPLADRVRAHVLSGGLSGTADTEPAGAANQGRTTTATLVEDGAAYLLNGRKIQVVNAPAGDLFSVTASVREADGTERNRLFFVDAATPGVRRSGPQELMGLRGLPFGGLDLENVRVPAELALAEPDPEHTSRLTPAVSLLVVRGRLYIIAAPALAAAKLCLGWAHDFVARRSVDGRGLGEYEEIRRRLAESRAETFALESTARWSLLGEDQGAAVNLKFEQNASKNICSVLGWRIVERTLSMLAGEGYETAQSKQRRQVTPAPLERAFRDVRGLRITGGVDFLLDNWSAGRTLLSYYYPEPDHAAELAEEQAPPAAFGDDHALSERNREHLRFVREQVHRFGHDCLELVRRHPRRAELMARQRLLILLNRTATELLTMSLTLARAASATTAGQQDVQDLADVYCTAARARLAALLHRRHQEYGPGAVHDAVARLAGTPPTAQEPTHPTHDVTTAEARGTGR</sequence>